<dbReference type="PANTHER" id="PTHR43736:SF1">
    <property type="entry name" value="DIHYDRONEOPTERIN TRIPHOSPHATE DIPHOSPHATASE"/>
    <property type="match status" value="1"/>
</dbReference>
<sequence>MEVKFYSIGEIDDKDLKFAVISAMFDGKWIFVKHKQRDTWEIPGGHREFGETIEETAKRELFEETGAKDFKNKAICDYSVLRNDTTTFGRLYFSEVKKLDKLPDLEIKEIKLFDDIPDNLTYPEIQPYLFEKVKFLNKKY</sequence>
<dbReference type="InterPro" id="IPR020084">
    <property type="entry name" value="NUDIX_hydrolase_CS"/>
</dbReference>
<dbReference type="PANTHER" id="PTHR43736">
    <property type="entry name" value="ADP-RIBOSE PYROPHOSPHATASE"/>
    <property type="match status" value="1"/>
</dbReference>
<dbReference type="CDD" id="cd04665">
    <property type="entry name" value="NUDIX_RppH"/>
    <property type="match status" value="1"/>
</dbReference>
<dbReference type="EMBL" id="JAHLPM010000009">
    <property type="protein sequence ID" value="MBU5438714.1"/>
    <property type="molecule type" value="Genomic_DNA"/>
</dbReference>
<proteinExistence type="inferred from homology"/>
<comment type="caution">
    <text evidence="3">The sequence shown here is derived from an EMBL/GenBank/DDBJ whole genome shotgun (WGS) entry which is preliminary data.</text>
</comment>
<evidence type="ECO:0000259" key="2">
    <source>
        <dbReference type="PROSITE" id="PS51462"/>
    </source>
</evidence>
<feature type="domain" description="Nudix hydrolase" evidence="2">
    <location>
        <begin position="15"/>
        <end position="140"/>
    </location>
</feature>
<protein>
    <submittedName>
        <fullName evidence="3">NUDIX domain-containing protein</fullName>
    </submittedName>
</protein>
<evidence type="ECO:0000313" key="3">
    <source>
        <dbReference type="EMBL" id="MBU5438714.1"/>
    </source>
</evidence>
<keyword evidence="4" id="KW-1185">Reference proteome</keyword>
<dbReference type="Pfam" id="PF00293">
    <property type="entry name" value="NUDIX"/>
    <property type="match status" value="1"/>
</dbReference>
<dbReference type="PROSITE" id="PS00893">
    <property type="entry name" value="NUDIX_BOX"/>
    <property type="match status" value="1"/>
</dbReference>
<gene>
    <name evidence="3" type="ORF">KQI42_11870</name>
</gene>
<evidence type="ECO:0000256" key="1">
    <source>
        <dbReference type="ARBA" id="ARBA00005582"/>
    </source>
</evidence>
<accession>A0ABS6E914</accession>
<comment type="similarity">
    <text evidence="1">Belongs to the Nudix hydrolase family.</text>
</comment>
<name>A0ABS6E914_9FIRM</name>
<reference evidence="3 4" key="1">
    <citation type="submission" date="2021-06" db="EMBL/GenBank/DDBJ databases">
        <authorList>
            <person name="Sun Q."/>
            <person name="Li D."/>
        </authorList>
    </citation>
    <scope>NUCLEOTIDE SEQUENCE [LARGE SCALE GENOMIC DNA]</scope>
    <source>
        <strain evidence="3 4">MSJ-40</strain>
    </source>
</reference>
<evidence type="ECO:0000313" key="4">
    <source>
        <dbReference type="Proteomes" id="UP000749471"/>
    </source>
</evidence>
<dbReference type="PROSITE" id="PS51462">
    <property type="entry name" value="NUDIX"/>
    <property type="match status" value="1"/>
</dbReference>
<dbReference type="InterPro" id="IPR000086">
    <property type="entry name" value="NUDIX_hydrolase_dom"/>
</dbReference>
<dbReference type="InterPro" id="IPR014078">
    <property type="entry name" value="Nudix_YtkD"/>
</dbReference>
<organism evidence="3 4">
    <name type="scientific">Tissierella simiarum</name>
    <dbReference type="NCBI Taxonomy" id="2841534"/>
    <lineage>
        <taxon>Bacteria</taxon>
        <taxon>Bacillati</taxon>
        <taxon>Bacillota</taxon>
        <taxon>Tissierellia</taxon>
        <taxon>Tissierellales</taxon>
        <taxon>Tissierellaceae</taxon>
        <taxon>Tissierella</taxon>
    </lineage>
</organism>
<dbReference type="RefSeq" id="WP_216520016.1">
    <property type="nucleotide sequence ID" value="NZ_JAHLPM010000009.1"/>
</dbReference>
<dbReference type="Proteomes" id="UP000749471">
    <property type="component" value="Unassembled WGS sequence"/>
</dbReference>